<sequence length="134" mass="15479">MNDNPGLKKSSDINGTTEINMLYDFYGGLLSKRQADVIELYYEENLSLGEIAEQLKISRQAVYDTLKRGVKLLKGYEDTLNLVKKYEREKEIYKSILLLLNTLEVQLVSNTGDKENFINILENIKDRIEDIINN</sequence>
<dbReference type="EMBL" id="VTPS01000001">
    <property type="protein sequence ID" value="TZE83378.1"/>
    <property type="molecule type" value="Genomic_DNA"/>
</dbReference>
<dbReference type="NCBIfam" id="NF045758">
    <property type="entry name" value="YlxM"/>
    <property type="match status" value="1"/>
</dbReference>
<dbReference type="RefSeq" id="WP_149543996.1">
    <property type="nucleotide sequence ID" value="NZ_VTPS01000001.1"/>
</dbReference>
<reference evidence="4 5" key="1">
    <citation type="submission" date="2019-08" db="EMBL/GenBank/DDBJ databases">
        <title>Calorimonas adulescens gen. nov., sp. nov., an anaerobic thermophilic bacterium from Sakhalin hot spring.</title>
        <authorList>
            <person name="Khomyakova M.A."/>
            <person name="Merkel A.Y."/>
            <person name="Novikov A."/>
            <person name="Bonch-Osmolovskaya E.A."/>
            <person name="Slobodkin A.I."/>
        </authorList>
    </citation>
    <scope>NUCLEOTIDE SEQUENCE [LARGE SCALE GENOMIC DNA]</scope>
    <source>
        <strain evidence="4 5">A05MB</strain>
    </source>
</reference>
<evidence type="ECO:0000256" key="3">
    <source>
        <dbReference type="HAMAP-Rule" id="MF_00245"/>
    </source>
</evidence>
<dbReference type="InterPro" id="IPR007394">
    <property type="entry name" value="UPF0122"/>
</dbReference>
<dbReference type="PANTHER" id="PTHR40083">
    <property type="entry name" value="UPF0122 PROTEIN CBO2450/CLC_2298"/>
    <property type="match status" value="1"/>
</dbReference>
<comment type="caution">
    <text evidence="4">The sequence shown here is derived from an EMBL/GenBank/DDBJ whole genome shotgun (WGS) entry which is preliminary data.</text>
</comment>
<dbReference type="InterPro" id="IPR054831">
    <property type="entry name" value="UPF0122_fam_protein"/>
</dbReference>
<dbReference type="AlphaFoldDB" id="A0A5D8QJC1"/>
<keyword evidence="5" id="KW-1185">Reference proteome</keyword>
<organism evidence="4 5">
    <name type="scientific">Calorimonas adulescens</name>
    <dbReference type="NCBI Taxonomy" id="2606906"/>
    <lineage>
        <taxon>Bacteria</taxon>
        <taxon>Bacillati</taxon>
        <taxon>Bacillota</taxon>
        <taxon>Clostridia</taxon>
        <taxon>Thermoanaerobacterales</taxon>
        <taxon>Thermoanaerobacteraceae</taxon>
        <taxon>Calorimonas</taxon>
    </lineage>
</organism>
<dbReference type="Pfam" id="PF04297">
    <property type="entry name" value="UPF0122"/>
    <property type="match status" value="1"/>
</dbReference>
<gene>
    <name evidence="4" type="ORF">FWJ32_00385</name>
</gene>
<keyword evidence="4" id="KW-0238">DNA-binding</keyword>
<evidence type="ECO:0000313" key="4">
    <source>
        <dbReference type="EMBL" id="TZE83378.1"/>
    </source>
</evidence>
<proteinExistence type="inferred from homology"/>
<dbReference type="GO" id="GO:0003677">
    <property type="term" value="F:DNA binding"/>
    <property type="evidence" value="ECO:0007669"/>
    <property type="project" value="UniProtKB-KW"/>
</dbReference>
<dbReference type="HAMAP" id="MF_00245">
    <property type="entry name" value="UPF0122"/>
    <property type="match status" value="1"/>
</dbReference>
<dbReference type="InterPro" id="IPR036388">
    <property type="entry name" value="WH-like_DNA-bd_sf"/>
</dbReference>
<protein>
    <recommendedName>
        <fullName evidence="3">UPF0122 protein FWJ32_00385</fullName>
    </recommendedName>
</protein>
<dbReference type="Gene3D" id="1.10.10.10">
    <property type="entry name" value="Winged helix-like DNA-binding domain superfamily/Winged helix DNA-binding domain"/>
    <property type="match status" value="1"/>
</dbReference>
<accession>A0A5D8QJC1</accession>
<name>A0A5D8QJC1_9THEO</name>
<dbReference type="CDD" id="cd06171">
    <property type="entry name" value="Sigma70_r4"/>
    <property type="match status" value="1"/>
</dbReference>
<evidence type="ECO:0000256" key="2">
    <source>
        <dbReference type="ARBA" id="ARBA00024764"/>
    </source>
</evidence>
<dbReference type="PANTHER" id="PTHR40083:SF1">
    <property type="entry name" value="UPF0122 PROTEIN YLXM"/>
    <property type="match status" value="1"/>
</dbReference>
<evidence type="ECO:0000256" key="1">
    <source>
        <dbReference type="ARBA" id="ARBA00008720"/>
    </source>
</evidence>
<comment type="function">
    <text evidence="2 3">Might take part in the signal recognition particle (SRP) pathway. This is inferred from the conservation of its genetic proximity to ftsY/ffh. May be a regulatory protein.</text>
</comment>
<evidence type="ECO:0000313" key="5">
    <source>
        <dbReference type="Proteomes" id="UP000322976"/>
    </source>
</evidence>
<dbReference type="Proteomes" id="UP000322976">
    <property type="component" value="Unassembled WGS sequence"/>
</dbReference>
<comment type="similarity">
    <text evidence="1 3">Belongs to the UPF0122 family.</text>
</comment>
<dbReference type="SUPFAM" id="SSF88659">
    <property type="entry name" value="Sigma3 and sigma4 domains of RNA polymerase sigma factors"/>
    <property type="match status" value="1"/>
</dbReference>
<dbReference type="InterPro" id="IPR013324">
    <property type="entry name" value="RNA_pol_sigma_r3/r4-like"/>
</dbReference>